<keyword evidence="1" id="KW-0472">Membrane</keyword>
<dbReference type="Proteomes" id="UP001141422">
    <property type="component" value="Unassembled WGS sequence"/>
</dbReference>
<feature type="transmembrane region" description="Helical" evidence="1">
    <location>
        <begin position="144"/>
        <end position="172"/>
    </location>
</feature>
<protein>
    <recommendedName>
        <fullName evidence="4">ABC transporter permease</fullName>
    </recommendedName>
</protein>
<evidence type="ECO:0000313" key="3">
    <source>
        <dbReference type="Proteomes" id="UP001141422"/>
    </source>
</evidence>
<sequence length="257" mass="27575">MFADLVKCELFYLQKLRTFKILFVLMAVNALLTIAVASATRDFWAALGMPDVFSGINLYYAALGDTIVMVLAGSVLAGIFLCSDFENKTLQAAISSGYSRFSVIAAKTLVYFFALAVLLLPAAIITVAALLFLPEFGMVFTPEILVHMAAVFVVMILVYAASLSICVPFAFALKRSSAVTALSLIVLFLAVTLFSSIGQFVPWIGTVLSWLPFTLPSTVLVSGVLPIDLLRAAGICVGFILLMTAAACGVFRRADLK</sequence>
<name>A0ABT4IIW2_9EURY</name>
<evidence type="ECO:0000313" key="2">
    <source>
        <dbReference type="EMBL" id="MCZ0861496.1"/>
    </source>
</evidence>
<keyword evidence="1" id="KW-0812">Transmembrane</keyword>
<feature type="transmembrane region" description="Helical" evidence="1">
    <location>
        <begin position="21"/>
        <end position="39"/>
    </location>
</feature>
<evidence type="ECO:0000256" key="1">
    <source>
        <dbReference type="SAM" id="Phobius"/>
    </source>
</evidence>
<keyword evidence="3" id="KW-1185">Reference proteome</keyword>
<feature type="transmembrane region" description="Helical" evidence="1">
    <location>
        <begin position="109"/>
        <end position="132"/>
    </location>
</feature>
<proteinExistence type="predicted"/>
<dbReference type="RefSeq" id="WP_268925686.1">
    <property type="nucleotide sequence ID" value="NZ_JAPTGB010000026.1"/>
</dbReference>
<feature type="transmembrane region" description="Helical" evidence="1">
    <location>
        <begin position="59"/>
        <end position="82"/>
    </location>
</feature>
<keyword evidence="1" id="KW-1133">Transmembrane helix</keyword>
<feature type="transmembrane region" description="Helical" evidence="1">
    <location>
        <begin position="184"/>
        <end position="210"/>
    </location>
</feature>
<dbReference type="EMBL" id="JAPTGB010000026">
    <property type="protein sequence ID" value="MCZ0861496.1"/>
    <property type="molecule type" value="Genomic_DNA"/>
</dbReference>
<reference evidence="2" key="1">
    <citation type="submission" date="2022-12" db="EMBL/GenBank/DDBJ databases">
        <title>Isolation and characterisation of novel Methanocorpusculum spp. from native Australian herbivores indicates the genus is ancestrally host-associated.</title>
        <authorList>
            <person name="Volmer J.G."/>
            <person name="Soo R.M."/>
            <person name="Evans P.N."/>
            <person name="Hoedt E.C."/>
            <person name="Astorga Alsina A.L."/>
            <person name="Woodcroft B.J."/>
            <person name="Tyson G.W."/>
            <person name="Hugenholtz P."/>
            <person name="Morrison M."/>
        </authorList>
    </citation>
    <scope>NUCLEOTIDE SEQUENCE</scope>
    <source>
        <strain evidence="2">MG</strain>
    </source>
</reference>
<comment type="caution">
    <text evidence="2">The sequence shown here is derived from an EMBL/GenBank/DDBJ whole genome shotgun (WGS) entry which is preliminary data.</text>
</comment>
<evidence type="ECO:0008006" key="4">
    <source>
        <dbReference type="Google" id="ProtNLM"/>
    </source>
</evidence>
<organism evidence="2 3">
    <name type="scientific">Methanocorpusculum petauri</name>
    <dbReference type="NCBI Taxonomy" id="3002863"/>
    <lineage>
        <taxon>Archaea</taxon>
        <taxon>Methanobacteriati</taxon>
        <taxon>Methanobacteriota</taxon>
        <taxon>Stenosarchaea group</taxon>
        <taxon>Methanomicrobia</taxon>
        <taxon>Methanomicrobiales</taxon>
        <taxon>Methanocorpusculaceae</taxon>
        <taxon>Methanocorpusculum</taxon>
    </lineage>
</organism>
<accession>A0ABT4IIW2</accession>
<gene>
    <name evidence="2" type="ORF">O0S10_09735</name>
</gene>
<feature type="transmembrane region" description="Helical" evidence="1">
    <location>
        <begin position="230"/>
        <end position="251"/>
    </location>
</feature>